<sequence>MIQKMIFATVISFLICVLLGPIVIPWLSKLKFGQSVRSDGPKTHLKKAGTPTMGGIIIIISLLIADLIFSKWDKYMALTILITLGYGVIGFLDDYIKVRYKRSLGLTARQKLLGQFALAIILAYFSKNLVGTDVIVPFLKKEINLGYYYIPFIMFVAVGTVNSVNLTDGLDGLATGVSFMVTAFFALIGFFMNNTSLTVFGAAITGALLGFLKFNRYPAEVFMGDTGSLAIGGAVAVLATMTKLPVILPLVGIIYVIEALSVIIQVVYFRLTGKRVFKMSPIHHHFELSGWPETKVVFVFWIVTLIAVFLAFYGIS</sequence>
<feature type="transmembrane region" description="Helical" evidence="7">
    <location>
        <begin position="48"/>
        <end position="69"/>
    </location>
</feature>
<dbReference type="EC" id="2.7.8.13" evidence="7 8"/>
<reference evidence="10 11" key="1">
    <citation type="submission" date="2016-08" db="EMBL/GenBank/DDBJ databases">
        <title>A novel genetic cassette of butanologenic Thermoanaerobacterium thermosaccharolyticum that directly convert cellulose to butanol.</title>
        <authorList>
            <person name="Li T."/>
            <person name="He J."/>
        </authorList>
    </citation>
    <scope>NUCLEOTIDE SEQUENCE [LARGE SCALE GENOMIC DNA]</scope>
    <source>
        <strain evidence="10 11">TG57</strain>
    </source>
</reference>
<evidence type="ECO:0000256" key="2">
    <source>
        <dbReference type="ARBA" id="ARBA00005583"/>
    </source>
</evidence>
<evidence type="ECO:0000256" key="7">
    <source>
        <dbReference type="HAMAP-Rule" id="MF_00038"/>
    </source>
</evidence>
<dbReference type="NCBIfam" id="TIGR00445">
    <property type="entry name" value="mraY"/>
    <property type="match status" value="1"/>
</dbReference>
<keyword evidence="5 7" id="KW-1133">Transmembrane helix</keyword>
<dbReference type="GO" id="GO:0051301">
    <property type="term" value="P:cell division"/>
    <property type="evidence" value="ECO:0007669"/>
    <property type="project" value="UniProtKB-KW"/>
</dbReference>
<dbReference type="AlphaFoldDB" id="A0A223I1X5"/>
<feature type="transmembrane region" description="Helical" evidence="7">
    <location>
        <begin position="6"/>
        <end position="27"/>
    </location>
</feature>
<keyword evidence="3 7" id="KW-0808">Transferase</keyword>
<dbReference type="Pfam" id="PF00953">
    <property type="entry name" value="Glycos_transf_4"/>
    <property type="match status" value="1"/>
</dbReference>
<keyword evidence="7" id="KW-0961">Cell wall biogenesis/degradation</keyword>
<dbReference type="GO" id="GO:0046872">
    <property type="term" value="F:metal ion binding"/>
    <property type="evidence" value="ECO:0007669"/>
    <property type="project" value="UniProtKB-KW"/>
</dbReference>
<feature type="transmembrane region" description="Helical" evidence="7">
    <location>
        <begin position="173"/>
        <end position="191"/>
    </location>
</feature>
<evidence type="ECO:0000313" key="10">
    <source>
        <dbReference type="EMBL" id="AST58722.1"/>
    </source>
</evidence>
<keyword evidence="7" id="KW-0132">Cell division</keyword>
<dbReference type="GO" id="GO:0009252">
    <property type="term" value="P:peptidoglycan biosynthetic process"/>
    <property type="evidence" value="ECO:0007669"/>
    <property type="project" value="UniProtKB-UniRule"/>
</dbReference>
<protein>
    <recommendedName>
        <fullName evidence="7 8">Phospho-N-acetylmuramoyl-pentapeptide-transferase</fullName>
        <ecNumber evidence="7 8">2.7.8.13</ecNumber>
    </recommendedName>
    <alternativeName>
        <fullName evidence="7">UDP-MurNAc-pentapeptide phosphotransferase</fullName>
    </alternativeName>
</protein>
<dbReference type="InterPro" id="IPR000715">
    <property type="entry name" value="Glycosyl_transferase_4"/>
</dbReference>
<evidence type="ECO:0000256" key="9">
    <source>
        <dbReference type="PIRSR" id="PIRSR600715-1"/>
    </source>
</evidence>
<gene>
    <name evidence="7" type="primary">mraY</name>
    <name evidence="10" type="ORF">Thert_02920</name>
</gene>
<dbReference type="GO" id="GO:0008360">
    <property type="term" value="P:regulation of cell shape"/>
    <property type="evidence" value="ECO:0007669"/>
    <property type="project" value="UniProtKB-KW"/>
</dbReference>
<comment type="subcellular location">
    <subcellularLocation>
        <location evidence="7">Cell membrane</location>
        <topology evidence="7">Multi-pass membrane protein</topology>
    </subcellularLocation>
    <subcellularLocation>
        <location evidence="1">Membrane</location>
        <topology evidence="1">Multi-pass membrane protein</topology>
    </subcellularLocation>
</comment>
<feature type="transmembrane region" description="Helical" evidence="7">
    <location>
        <begin position="146"/>
        <end position="166"/>
    </location>
</feature>
<evidence type="ECO:0000256" key="6">
    <source>
        <dbReference type="ARBA" id="ARBA00023136"/>
    </source>
</evidence>
<dbReference type="UniPathway" id="UPA00219"/>
<comment type="cofactor">
    <cofactor evidence="7 9">
        <name>Mg(2+)</name>
        <dbReference type="ChEBI" id="CHEBI:18420"/>
    </cofactor>
</comment>
<dbReference type="GO" id="GO:0008963">
    <property type="term" value="F:phospho-N-acetylmuramoyl-pentapeptide-transferase activity"/>
    <property type="evidence" value="ECO:0007669"/>
    <property type="project" value="UniProtKB-UniRule"/>
</dbReference>
<dbReference type="InterPro" id="IPR003524">
    <property type="entry name" value="PNAcMuramoyl-5peptid_Trfase"/>
</dbReference>
<dbReference type="HAMAP" id="MF_00038">
    <property type="entry name" value="MraY"/>
    <property type="match status" value="1"/>
</dbReference>
<evidence type="ECO:0000256" key="3">
    <source>
        <dbReference type="ARBA" id="ARBA00022679"/>
    </source>
</evidence>
<keyword evidence="7" id="KW-1003">Cell membrane</keyword>
<name>A0A223I1X5_THETR</name>
<evidence type="ECO:0000256" key="8">
    <source>
        <dbReference type="NCBIfam" id="TIGR00445"/>
    </source>
</evidence>
<evidence type="ECO:0000256" key="4">
    <source>
        <dbReference type="ARBA" id="ARBA00022692"/>
    </source>
</evidence>
<evidence type="ECO:0000256" key="5">
    <source>
        <dbReference type="ARBA" id="ARBA00022989"/>
    </source>
</evidence>
<comment type="catalytic activity">
    <reaction evidence="7">
        <text>UDP-N-acetyl-alpha-D-muramoyl-L-alanyl-gamma-D-glutamyl-meso-2,6-diaminopimeloyl-D-alanyl-D-alanine + di-trans,octa-cis-undecaprenyl phosphate = di-trans,octa-cis-undecaprenyl diphospho-N-acetyl-alpha-D-muramoyl-L-alanyl-D-glutamyl-meso-2,6-diaminopimeloyl-D-alanyl-D-alanine + UMP</text>
        <dbReference type="Rhea" id="RHEA:28386"/>
        <dbReference type="ChEBI" id="CHEBI:57865"/>
        <dbReference type="ChEBI" id="CHEBI:60392"/>
        <dbReference type="ChEBI" id="CHEBI:61386"/>
        <dbReference type="ChEBI" id="CHEBI:61387"/>
        <dbReference type="EC" id="2.7.8.13"/>
    </reaction>
</comment>
<dbReference type="PROSITE" id="PS01348">
    <property type="entry name" value="MRAY_2"/>
    <property type="match status" value="1"/>
</dbReference>
<keyword evidence="7 9" id="KW-0479">Metal-binding</keyword>
<dbReference type="Proteomes" id="UP000214975">
    <property type="component" value="Chromosome"/>
</dbReference>
<keyword evidence="7" id="KW-0573">Peptidoglycan synthesis</keyword>
<evidence type="ECO:0000256" key="1">
    <source>
        <dbReference type="ARBA" id="ARBA00004141"/>
    </source>
</evidence>
<feature type="transmembrane region" description="Helical" evidence="7">
    <location>
        <begin position="296"/>
        <end position="315"/>
    </location>
</feature>
<accession>A0A223I1X5</accession>
<feature type="transmembrane region" description="Helical" evidence="7">
    <location>
        <begin position="197"/>
        <end position="214"/>
    </location>
</feature>
<keyword evidence="6 7" id="KW-0472">Membrane</keyword>
<keyword evidence="7" id="KW-0133">Cell shape</keyword>
<dbReference type="GO" id="GO:0005886">
    <property type="term" value="C:plasma membrane"/>
    <property type="evidence" value="ECO:0007669"/>
    <property type="project" value="UniProtKB-SubCell"/>
</dbReference>
<dbReference type="PANTHER" id="PTHR22926:SF5">
    <property type="entry name" value="PHOSPHO-N-ACETYLMURAMOYL-PENTAPEPTIDE-TRANSFERASE HOMOLOG"/>
    <property type="match status" value="1"/>
</dbReference>
<feature type="binding site" evidence="9">
    <location>
        <position position="165"/>
    </location>
    <ligand>
        <name>Mg(2+)</name>
        <dbReference type="ChEBI" id="CHEBI:18420"/>
    </ligand>
</feature>
<dbReference type="CDD" id="cd06852">
    <property type="entry name" value="GT_MraY"/>
    <property type="match status" value="1"/>
</dbReference>
<keyword evidence="7" id="KW-0131">Cell cycle</keyword>
<dbReference type="PANTHER" id="PTHR22926">
    <property type="entry name" value="PHOSPHO-N-ACETYLMURAMOYL-PENTAPEPTIDE-TRANSFERASE"/>
    <property type="match status" value="1"/>
</dbReference>
<comment type="function">
    <text evidence="7">Catalyzes the initial step of the lipid cycle reactions in the biosynthesis of the cell wall peptidoglycan: transfers peptidoglycan precursor phospho-MurNAc-pentapeptide from UDP-MurNAc-pentapeptide onto the lipid carrier undecaprenyl phosphate, yielding undecaprenyl-pyrophosphoryl-MurNAc-pentapeptide, known as lipid I.</text>
</comment>
<feature type="transmembrane region" description="Helical" evidence="7">
    <location>
        <begin position="75"/>
        <end position="96"/>
    </location>
</feature>
<feature type="binding site" evidence="9">
    <location>
        <position position="225"/>
    </location>
    <ligand>
        <name>Mg(2+)</name>
        <dbReference type="ChEBI" id="CHEBI:18420"/>
    </ligand>
</feature>
<dbReference type="PROSITE" id="PS01347">
    <property type="entry name" value="MRAY_1"/>
    <property type="match status" value="1"/>
</dbReference>
<keyword evidence="7 9" id="KW-0460">Magnesium</keyword>
<organism evidence="10 11">
    <name type="scientific">Thermoanaerobacterium thermosaccharolyticum</name>
    <name type="common">Clostridium thermosaccharolyticum</name>
    <dbReference type="NCBI Taxonomy" id="1517"/>
    <lineage>
        <taxon>Bacteria</taxon>
        <taxon>Bacillati</taxon>
        <taxon>Bacillota</taxon>
        <taxon>Clostridia</taxon>
        <taxon>Thermoanaerobacterales</taxon>
        <taxon>Thermoanaerobacteraceae</taxon>
        <taxon>Thermoanaerobacterium</taxon>
    </lineage>
</organism>
<comment type="similarity">
    <text evidence="2 7">Belongs to the glycosyltransferase 4 family. MraY subfamily.</text>
</comment>
<feature type="transmembrane region" description="Helical" evidence="7">
    <location>
        <begin position="221"/>
        <end position="241"/>
    </location>
</feature>
<keyword evidence="4 7" id="KW-0812">Transmembrane</keyword>
<dbReference type="InterPro" id="IPR018480">
    <property type="entry name" value="PNAcMuramoyl-5peptid_Trfase_CS"/>
</dbReference>
<proteinExistence type="inferred from homology"/>
<dbReference type="EMBL" id="CP016893">
    <property type="protein sequence ID" value="AST58722.1"/>
    <property type="molecule type" value="Genomic_DNA"/>
</dbReference>
<feature type="transmembrane region" description="Helical" evidence="7">
    <location>
        <begin position="108"/>
        <end position="126"/>
    </location>
</feature>
<dbReference type="Pfam" id="PF10555">
    <property type="entry name" value="MraY_sig1"/>
    <property type="match status" value="1"/>
</dbReference>
<evidence type="ECO:0000313" key="11">
    <source>
        <dbReference type="Proteomes" id="UP000214975"/>
    </source>
</evidence>
<comment type="pathway">
    <text evidence="7">Cell wall biogenesis; peptidoglycan biosynthesis.</text>
</comment>
<feature type="transmembrane region" description="Helical" evidence="7">
    <location>
        <begin position="247"/>
        <end position="269"/>
    </location>
</feature>
<dbReference type="GO" id="GO:0071555">
    <property type="term" value="P:cell wall organization"/>
    <property type="evidence" value="ECO:0007669"/>
    <property type="project" value="UniProtKB-KW"/>
</dbReference>
<dbReference type="RefSeq" id="WP_094397879.1">
    <property type="nucleotide sequence ID" value="NZ_CP016893.1"/>
</dbReference>